<feature type="transmembrane region" description="Helical" evidence="8">
    <location>
        <begin position="263"/>
        <end position="282"/>
    </location>
</feature>
<dbReference type="GO" id="GO:0005283">
    <property type="term" value="F:amino acid:sodium symporter activity"/>
    <property type="evidence" value="ECO:0007669"/>
    <property type="project" value="InterPro"/>
</dbReference>
<evidence type="ECO:0000256" key="1">
    <source>
        <dbReference type="ARBA" id="ARBA00004651"/>
    </source>
</evidence>
<dbReference type="NCBIfam" id="TIGR00835">
    <property type="entry name" value="agcS"/>
    <property type="match status" value="1"/>
</dbReference>
<dbReference type="Proteomes" id="UP001310022">
    <property type="component" value="Unassembled WGS sequence"/>
</dbReference>
<evidence type="ECO:0000256" key="8">
    <source>
        <dbReference type="RuleBase" id="RU363064"/>
    </source>
</evidence>
<keyword evidence="6 8" id="KW-1133">Transmembrane helix</keyword>
<feature type="transmembrane region" description="Helical" evidence="8">
    <location>
        <begin position="83"/>
        <end position="103"/>
    </location>
</feature>
<feature type="transmembrane region" description="Helical" evidence="8">
    <location>
        <begin position="469"/>
        <end position="487"/>
    </location>
</feature>
<dbReference type="AlphaFoldDB" id="A0AAN4VWG3"/>
<keyword evidence="5 8" id="KW-0812">Transmembrane</keyword>
<evidence type="ECO:0000256" key="5">
    <source>
        <dbReference type="ARBA" id="ARBA00022692"/>
    </source>
</evidence>
<evidence type="ECO:0000256" key="2">
    <source>
        <dbReference type="ARBA" id="ARBA00009261"/>
    </source>
</evidence>
<evidence type="ECO:0000313" key="9">
    <source>
        <dbReference type="EMBL" id="GJM61251.1"/>
    </source>
</evidence>
<feature type="transmembrane region" description="Helical" evidence="8">
    <location>
        <begin position="384"/>
        <end position="404"/>
    </location>
</feature>
<protein>
    <submittedName>
        <fullName evidence="9">Alanine glycine permease</fullName>
    </submittedName>
</protein>
<dbReference type="PANTHER" id="PTHR30330:SF3">
    <property type="entry name" value="TRANSCRIPTIONAL REGULATOR, LRP FAMILY"/>
    <property type="match status" value="1"/>
</dbReference>
<reference evidence="9 10" key="1">
    <citation type="submission" date="2021-12" db="EMBL/GenBank/DDBJ databases">
        <title>Genome sequencing of bacteria with rrn-lacking chromosome and rrn-plasmid.</title>
        <authorList>
            <person name="Anda M."/>
            <person name="Iwasaki W."/>
        </authorList>
    </citation>
    <scope>NUCLEOTIDE SEQUENCE [LARGE SCALE GENOMIC DNA]</scope>
    <source>
        <strain evidence="9 10">NBRC 15940</strain>
    </source>
</reference>
<keyword evidence="8" id="KW-0769">Symport</keyword>
<feature type="transmembrane region" description="Helical" evidence="8">
    <location>
        <begin position="164"/>
        <end position="181"/>
    </location>
</feature>
<evidence type="ECO:0000256" key="7">
    <source>
        <dbReference type="ARBA" id="ARBA00023136"/>
    </source>
</evidence>
<feature type="transmembrane region" description="Helical" evidence="8">
    <location>
        <begin position="334"/>
        <end position="351"/>
    </location>
</feature>
<dbReference type="Gene3D" id="1.20.1740.10">
    <property type="entry name" value="Amino acid/polyamine transporter I"/>
    <property type="match status" value="1"/>
</dbReference>
<evidence type="ECO:0000256" key="3">
    <source>
        <dbReference type="ARBA" id="ARBA00022448"/>
    </source>
</evidence>
<keyword evidence="7 8" id="KW-0472">Membrane</keyword>
<comment type="similarity">
    <text evidence="2 8">Belongs to the alanine or glycine:cation symporter (AGCS) (TC 2.A.25) family.</text>
</comment>
<keyword evidence="4 8" id="KW-1003">Cell membrane</keyword>
<feature type="transmembrane region" description="Helical" evidence="8">
    <location>
        <begin position="294"/>
        <end position="314"/>
    </location>
</feature>
<organism evidence="9 10">
    <name type="scientific">Persicobacter diffluens</name>
    <dbReference type="NCBI Taxonomy" id="981"/>
    <lineage>
        <taxon>Bacteria</taxon>
        <taxon>Pseudomonadati</taxon>
        <taxon>Bacteroidota</taxon>
        <taxon>Cytophagia</taxon>
        <taxon>Cytophagales</taxon>
        <taxon>Persicobacteraceae</taxon>
        <taxon>Persicobacter</taxon>
    </lineage>
</organism>
<evidence type="ECO:0000313" key="10">
    <source>
        <dbReference type="Proteomes" id="UP001310022"/>
    </source>
</evidence>
<comment type="caution">
    <text evidence="9">The sequence shown here is derived from an EMBL/GenBank/DDBJ whole genome shotgun (WGS) entry which is preliminary data.</text>
</comment>
<dbReference type="GO" id="GO:0005886">
    <property type="term" value="C:plasma membrane"/>
    <property type="evidence" value="ECO:0007669"/>
    <property type="project" value="UniProtKB-SubCell"/>
</dbReference>
<evidence type="ECO:0000256" key="4">
    <source>
        <dbReference type="ARBA" id="ARBA00022475"/>
    </source>
</evidence>
<feature type="transmembrane region" description="Helical" evidence="8">
    <location>
        <begin position="493"/>
        <end position="512"/>
    </location>
</feature>
<keyword evidence="10" id="KW-1185">Reference proteome</keyword>
<feature type="transmembrane region" description="Helical" evidence="8">
    <location>
        <begin position="424"/>
        <end position="448"/>
    </location>
</feature>
<keyword evidence="3 8" id="KW-0813">Transport</keyword>
<dbReference type="PANTHER" id="PTHR30330">
    <property type="entry name" value="AGSS FAMILY TRANSPORTER, SODIUM-ALANINE"/>
    <property type="match status" value="1"/>
</dbReference>
<feature type="transmembrane region" description="Helical" evidence="8">
    <location>
        <begin position="136"/>
        <end position="158"/>
    </location>
</feature>
<dbReference type="Pfam" id="PF01235">
    <property type="entry name" value="Na_Ala_symp"/>
    <property type="match status" value="1"/>
</dbReference>
<evidence type="ECO:0000256" key="6">
    <source>
        <dbReference type="ARBA" id="ARBA00022989"/>
    </source>
</evidence>
<dbReference type="EMBL" id="BQKE01000001">
    <property type="protein sequence ID" value="GJM61251.1"/>
    <property type="molecule type" value="Genomic_DNA"/>
</dbReference>
<sequence length="532" mass="57467">MVLTKVENYLWQNFAKINYKYTEFSPMSDLLQLLPFFEKLLQRPINLQSSALSIDERINQALEPFISALEKIIFFTVSITEDVSLPIVVIWLFAAALIFTVYFKGLNFRGFKHAFDVIRGKYDEPDSKGEVSHFQALTAALSGTVGIGNIAGVALAISIGGPGATFWMIMAGIFGMATKFVECTLAVKYRIVHASGEVSGGPMYYLWQGLTAQGKGRLGKGLALAYAIPAVGCSFGGGCMIQINQATKQLINVTGGEQSILYGQGWIFGLIIALITGSIIIGGIKSIAKVTSKIVPMMVVIYMTAAFFVIGAHWTDIPAALMQIVSQGFNPEAVAGGFIGVLVIGVQRAAFSNEAGIGQAATAHAPAKTEHPVSEGYVGMIEPFVDTVLVCTMTALVIILTNSFDPSATEGVELTSRAFGSVISWFPIVLSVAVILFALSTMISCSYYGLKAWTYIFGENKVADLSYKLIFCIFVVIGSSLSLTSVFRFGDAMAFAMCAPNIIGLYLLAPVVKRDLKEYKSWIKHYKPTSAK</sequence>
<gene>
    <name evidence="9" type="ORF">PEDI_18030</name>
</gene>
<dbReference type="InterPro" id="IPR001463">
    <property type="entry name" value="Na/Ala_symport"/>
</dbReference>
<feature type="transmembrane region" description="Helical" evidence="8">
    <location>
        <begin position="223"/>
        <end position="243"/>
    </location>
</feature>
<name>A0AAN4VWG3_9BACT</name>
<proteinExistence type="inferred from homology"/>
<dbReference type="PRINTS" id="PR00175">
    <property type="entry name" value="NAALASMPORT"/>
</dbReference>
<accession>A0AAN4VWG3</accession>
<comment type="subcellular location">
    <subcellularLocation>
        <location evidence="1 8">Cell membrane</location>
        <topology evidence="1 8">Multi-pass membrane protein</topology>
    </subcellularLocation>
</comment>